<dbReference type="PANTHER" id="PTHR33175">
    <property type="entry name" value="DNA-BINDING PROTEIN HU"/>
    <property type="match status" value="1"/>
</dbReference>
<proteinExistence type="inferred from homology"/>
<dbReference type="PRINTS" id="PR01727">
    <property type="entry name" value="DNABINDINGHU"/>
</dbReference>
<dbReference type="GO" id="GO:0030261">
    <property type="term" value="P:chromosome condensation"/>
    <property type="evidence" value="ECO:0007669"/>
    <property type="project" value="UniProtKB-KW"/>
</dbReference>
<dbReference type="PANTHER" id="PTHR33175:SF3">
    <property type="entry name" value="DNA-BINDING PROTEIN HU-BETA"/>
    <property type="match status" value="1"/>
</dbReference>
<evidence type="ECO:0000256" key="1">
    <source>
        <dbReference type="ARBA" id="ARBA00023067"/>
    </source>
</evidence>
<evidence type="ECO:0000313" key="4">
    <source>
        <dbReference type="EMBL" id="GLI56568.1"/>
    </source>
</evidence>
<dbReference type="GO" id="GO:0030527">
    <property type="term" value="F:structural constituent of chromatin"/>
    <property type="evidence" value="ECO:0007669"/>
    <property type="project" value="InterPro"/>
</dbReference>
<dbReference type="AlphaFoldDB" id="A0A9W6LNG0"/>
<dbReference type="Pfam" id="PF00216">
    <property type="entry name" value="Bac_DNA_binding"/>
    <property type="match status" value="1"/>
</dbReference>
<accession>A0A9W6LNG0</accession>
<gene>
    <name evidence="4" type="ORF">PM10SUCC1_20820</name>
</gene>
<dbReference type="SMART" id="SM00411">
    <property type="entry name" value="BHL"/>
    <property type="match status" value="1"/>
</dbReference>
<evidence type="ECO:0000256" key="3">
    <source>
        <dbReference type="RuleBase" id="RU003939"/>
    </source>
</evidence>
<dbReference type="InterPro" id="IPR000119">
    <property type="entry name" value="Hist_DNA-bd"/>
</dbReference>
<dbReference type="RefSeq" id="WP_281835801.1">
    <property type="nucleotide sequence ID" value="NZ_BSDY01000009.1"/>
</dbReference>
<comment type="caution">
    <text evidence="4">The sequence shown here is derived from an EMBL/GenBank/DDBJ whole genome shotgun (WGS) entry which is preliminary data.</text>
</comment>
<dbReference type="EMBL" id="BSDY01000009">
    <property type="protein sequence ID" value="GLI56568.1"/>
    <property type="molecule type" value="Genomic_DNA"/>
</dbReference>
<dbReference type="InterPro" id="IPR010992">
    <property type="entry name" value="IHF-like_DNA-bd_dom_sf"/>
</dbReference>
<dbReference type="SUPFAM" id="SSF47729">
    <property type="entry name" value="IHF-like DNA-binding proteins"/>
    <property type="match status" value="1"/>
</dbReference>
<keyword evidence="5" id="KW-1185">Reference proteome</keyword>
<dbReference type="GO" id="GO:0003677">
    <property type="term" value="F:DNA binding"/>
    <property type="evidence" value="ECO:0007669"/>
    <property type="project" value="UniProtKB-KW"/>
</dbReference>
<keyword evidence="1" id="KW-0226">DNA condensation</keyword>
<name>A0A9W6LNG0_9FUSO</name>
<reference evidence="4" key="1">
    <citation type="submission" date="2022-12" db="EMBL/GenBank/DDBJ databases">
        <title>Reference genome sequencing for broad-spectrum identification of bacterial and archaeal isolates by mass spectrometry.</title>
        <authorList>
            <person name="Sekiguchi Y."/>
            <person name="Tourlousse D.M."/>
        </authorList>
    </citation>
    <scope>NUCLEOTIDE SEQUENCE</scope>
    <source>
        <strain evidence="4">10succ1</strain>
    </source>
</reference>
<evidence type="ECO:0000256" key="2">
    <source>
        <dbReference type="ARBA" id="ARBA00023125"/>
    </source>
</evidence>
<dbReference type="Gene3D" id="4.10.520.10">
    <property type="entry name" value="IHF-like DNA-binding proteins"/>
    <property type="match status" value="1"/>
</dbReference>
<evidence type="ECO:0000313" key="5">
    <source>
        <dbReference type="Proteomes" id="UP001144471"/>
    </source>
</evidence>
<protein>
    <submittedName>
        <fullName evidence="4">DNA-binding protein</fullName>
    </submittedName>
</protein>
<organism evidence="4 5">
    <name type="scientific">Propionigenium maris DSM 9537</name>
    <dbReference type="NCBI Taxonomy" id="1123000"/>
    <lineage>
        <taxon>Bacteria</taxon>
        <taxon>Fusobacteriati</taxon>
        <taxon>Fusobacteriota</taxon>
        <taxon>Fusobacteriia</taxon>
        <taxon>Fusobacteriales</taxon>
        <taxon>Fusobacteriaceae</taxon>
        <taxon>Propionigenium</taxon>
    </lineage>
</organism>
<keyword evidence="2 4" id="KW-0238">DNA-binding</keyword>
<dbReference type="GO" id="GO:0005829">
    <property type="term" value="C:cytosol"/>
    <property type="evidence" value="ECO:0007669"/>
    <property type="project" value="TreeGrafter"/>
</dbReference>
<dbReference type="Proteomes" id="UP001144471">
    <property type="component" value="Unassembled WGS sequence"/>
</dbReference>
<comment type="similarity">
    <text evidence="3">Belongs to the bacterial histone-like protein family.</text>
</comment>
<sequence length="89" mass="10403">MTKREFMERYFEKGKFKYKSEAERVLNDILDLFGDSLHLDREVNFIGWGKFYVVERAAREAKNPKTGETIEVAPKKVVKFKVGKSLSNL</sequence>